<comment type="similarity">
    <text evidence="2 10 11">Belongs to the SecY/SEC61-alpha family.</text>
</comment>
<accession>A0A368K4J6</accession>
<feature type="transmembrane region" description="Helical" evidence="10">
    <location>
        <begin position="216"/>
        <end position="238"/>
    </location>
</feature>
<keyword evidence="8 10" id="KW-0472">Membrane</keyword>
<feature type="transmembrane region" description="Helical" evidence="10">
    <location>
        <begin position="317"/>
        <end position="338"/>
    </location>
</feature>
<dbReference type="GO" id="GO:0005886">
    <property type="term" value="C:plasma membrane"/>
    <property type="evidence" value="ECO:0007669"/>
    <property type="project" value="UniProtKB-SubCell"/>
</dbReference>
<evidence type="ECO:0000256" key="1">
    <source>
        <dbReference type="ARBA" id="ARBA00004141"/>
    </source>
</evidence>
<dbReference type="SUPFAM" id="SSF103491">
    <property type="entry name" value="Preprotein translocase SecY subunit"/>
    <property type="match status" value="1"/>
</dbReference>
<evidence type="ECO:0000313" key="12">
    <source>
        <dbReference type="EMBL" id="RCS24094.1"/>
    </source>
</evidence>
<keyword evidence="7 10" id="KW-0811">Translocation</keyword>
<dbReference type="EMBL" id="QOZG01000003">
    <property type="protein sequence ID" value="RCS24094.1"/>
    <property type="molecule type" value="Genomic_DNA"/>
</dbReference>
<dbReference type="FunFam" id="1.10.3370.10:FF:000001">
    <property type="entry name" value="Preprotein translocase subunit SecY"/>
    <property type="match status" value="1"/>
</dbReference>
<dbReference type="PRINTS" id="PR00303">
    <property type="entry name" value="SECYTRNLCASE"/>
</dbReference>
<feature type="transmembrane region" description="Helical" evidence="10">
    <location>
        <begin position="123"/>
        <end position="143"/>
    </location>
</feature>
<comment type="subunit">
    <text evidence="10">Component of the Sec protein translocase complex. Heterotrimer consisting of SecY, SecE and SecG subunits. The heterotrimers can form oligomers, although 1 heterotrimer is thought to be able to translocate proteins. Interacts with the ribosome. Interacts with SecDF, and other proteins may be involved. Interacts with SecA.</text>
</comment>
<dbReference type="Proteomes" id="UP000253420">
    <property type="component" value="Unassembled WGS sequence"/>
</dbReference>
<protein>
    <recommendedName>
        <fullName evidence="9 10">Protein translocase subunit SecY</fullName>
    </recommendedName>
</protein>
<reference evidence="12 13" key="1">
    <citation type="submission" date="2018-07" db="EMBL/GenBank/DDBJ databases">
        <title>The draft genome of Phyllobacterium salinisoli.</title>
        <authorList>
            <person name="Liu L."/>
            <person name="Li L."/>
            <person name="Zhang X."/>
            <person name="Liang L."/>
        </authorList>
    </citation>
    <scope>NUCLEOTIDE SEQUENCE [LARGE SCALE GENOMIC DNA]</scope>
    <source>
        <strain evidence="12 13">LLAN61</strain>
    </source>
</reference>
<sequence>MASAAEQLASNLNFSAFSKADELKRRIWFTLGALLVYRFGTYIPLPGINPDALAQAFQQHSQGVLGLFNMFAGGAVGRMAIFALGIMPYISASIIVQLMTSVVPTLENLKKEGEQGRKVINQYTRYGTVLLATVQAYAIAAGLESGNGIVLDPGLFFRVSTVITLVGGTMFLMWLGEQITARGIGNGISLIIFSGIVANLPHAISGTLELGRTGALSTALILGIIVLAIALIAIIVFVERAQRRLLIQYPKRQVGNRMFQGDTSHLPLKLNTAGVIPPIFASSLLLLPATAAGFANTQTMPGWATTILAALGHGQPIYMALYAALMAFFCFFYTAIVFNPKDTADQLKKHSGFIPGIRPGERTAEYIDYVLTRITVVGAIYIVLVCLLPEFLISATGVPFYLGGTSLLIVVSVTLDTVAQIQGHLIAHQYEGLIKKSKLRGGKRNK</sequence>
<evidence type="ECO:0000256" key="10">
    <source>
        <dbReference type="HAMAP-Rule" id="MF_01465"/>
    </source>
</evidence>
<keyword evidence="6 10" id="KW-1133">Transmembrane helix</keyword>
<dbReference type="InterPro" id="IPR002208">
    <property type="entry name" value="SecY/SEC61-alpha"/>
</dbReference>
<feature type="transmembrane region" description="Helical" evidence="10">
    <location>
        <begin position="370"/>
        <end position="392"/>
    </location>
</feature>
<comment type="function">
    <text evidence="10">The central subunit of the protein translocation channel SecYEG. Consists of two halves formed by TMs 1-5 and 6-10. These two domains form a lateral gate at the front which open onto the bilayer between TMs 2 and 7, and are clamped together by SecE at the back. The channel is closed by both a pore ring composed of hydrophobic SecY resides and a short helix (helix 2A) on the extracellular side of the membrane which forms a plug. The plug probably moves laterally to allow the channel to open. The ring and the pore may move independently.</text>
</comment>
<proteinExistence type="inferred from homology"/>
<evidence type="ECO:0000256" key="3">
    <source>
        <dbReference type="ARBA" id="ARBA00022448"/>
    </source>
</evidence>
<feature type="transmembrane region" description="Helical" evidence="10">
    <location>
        <begin position="275"/>
        <end position="297"/>
    </location>
</feature>
<name>A0A368K4J6_9HYPH</name>
<dbReference type="OrthoDB" id="9809248at2"/>
<evidence type="ECO:0000256" key="2">
    <source>
        <dbReference type="ARBA" id="ARBA00005751"/>
    </source>
</evidence>
<comment type="subcellular location">
    <subcellularLocation>
        <location evidence="10">Cell membrane</location>
        <topology evidence="10">Multi-pass membrane protein</topology>
    </subcellularLocation>
    <subcellularLocation>
        <location evidence="1">Membrane</location>
        <topology evidence="1">Multi-pass membrane protein</topology>
    </subcellularLocation>
</comment>
<dbReference type="Gene3D" id="1.10.3370.10">
    <property type="entry name" value="SecY subunit domain"/>
    <property type="match status" value="1"/>
</dbReference>
<evidence type="ECO:0000256" key="8">
    <source>
        <dbReference type="ARBA" id="ARBA00023136"/>
    </source>
</evidence>
<organism evidence="12 13">
    <name type="scientific">Phyllobacterium salinisoli</name>
    <dbReference type="NCBI Taxonomy" id="1899321"/>
    <lineage>
        <taxon>Bacteria</taxon>
        <taxon>Pseudomonadati</taxon>
        <taxon>Pseudomonadota</taxon>
        <taxon>Alphaproteobacteria</taxon>
        <taxon>Hyphomicrobiales</taxon>
        <taxon>Phyllobacteriaceae</taxon>
        <taxon>Phyllobacterium</taxon>
    </lineage>
</organism>
<dbReference type="PIRSF" id="PIRSF004557">
    <property type="entry name" value="SecY"/>
    <property type="match status" value="1"/>
</dbReference>
<evidence type="ECO:0000256" key="4">
    <source>
        <dbReference type="ARBA" id="ARBA00022692"/>
    </source>
</evidence>
<feature type="transmembrane region" description="Helical" evidence="10">
    <location>
        <begin position="155"/>
        <end position="175"/>
    </location>
</feature>
<dbReference type="PANTHER" id="PTHR10906">
    <property type="entry name" value="SECY/SEC61-ALPHA FAMILY MEMBER"/>
    <property type="match status" value="1"/>
</dbReference>
<dbReference type="InterPro" id="IPR026593">
    <property type="entry name" value="SecY"/>
</dbReference>
<gene>
    <name evidence="10" type="primary">secY</name>
    <name evidence="12" type="ORF">DUT91_07090</name>
</gene>
<feature type="transmembrane region" description="Helical" evidence="10">
    <location>
        <begin position="398"/>
        <end position="419"/>
    </location>
</feature>
<keyword evidence="4 10" id="KW-0812">Transmembrane</keyword>
<keyword evidence="5 10" id="KW-0653">Protein transport</keyword>
<dbReference type="RefSeq" id="WP_114439718.1">
    <property type="nucleotide sequence ID" value="NZ_QOZG01000003.1"/>
</dbReference>
<evidence type="ECO:0000256" key="9">
    <source>
        <dbReference type="ARBA" id="ARBA00039733"/>
    </source>
</evidence>
<dbReference type="HAMAP" id="MF_01465">
    <property type="entry name" value="SecY"/>
    <property type="match status" value="1"/>
</dbReference>
<keyword evidence="10" id="KW-1003">Cell membrane</keyword>
<evidence type="ECO:0000256" key="11">
    <source>
        <dbReference type="RuleBase" id="RU004349"/>
    </source>
</evidence>
<dbReference type="GO" id="GO:0006605">
    <property type="term" value="P:protein targeting"/>
    <property type="evidence" value="ECO:0007669"/>
    <property type="project" value="UniProtKB-UniRule"/>
</dbReference>
<evidence type="ECO:0000256" key="5">
    <source>
        <dbReference type="ARBA" id="ARBA00022927"/>
    </source>
</evidence>
<keyword evidence="13" id="KW-1185">Reference proteome</keyword>
<dbReference type="GO" id="GO:0065002">
    <property type="term" value="P:intracellular protein transmembrane transport"/>
    <property type="evidence" value="ECO:0007669"/>
    <property type="project" value="UniProtKB-UniRule"/>
</dbReference>
<dbReference type="InterPro" id="IPR030659">
    <property type="entry name" value="SecY_CS"/>
</dbReference>
<dbReference type="PROSITE" id="PS00756">
    <property type="entry name" value="SECY_2"/>
    <property type="match status" value="1"/>
</dbReference>
<feature type="transmembrane region" description="Helical" evidence="10">
    <location>
        <begin position="187"/>
        <end position="204"/>
    </location>
</feature>
<evidence type="ECO:0000313" key="13">
    <source>
        <dbReference type="Proteomes" id="UP000253420"/>
    </source>
</evidence>
<dbReference type="Pfam" id="PF00344">
    <property type="entry name" value="SecY"/>
    <property type="match status" value="1"/>
</dbReference>
<dbReference type="AlphaFoldDB" id="A0A368K4J6"/>
<dbReference type="GO" id="GO:0043952">
    <property type="term" value="P:protein transport by the Sec complex"/>
    <property type="evidence" value="ECO:0007669"/>
    <property type="project" value="UniProtKB-UniRule"/>
</dbReference>
<evidence type="ECO:0000256" key="7">
    <source>
        <dbReference type="ARBA" id="ARBA00023010"/>
    </source>
</evidence>
<evidence type="ECO:0000256" key="6">
    <source>
        <dbReference type="ARBA" id="ARBA00022989"/>
    </source>
</evidence>
<comment type="caution">
    <text evidence="12">The sequence shown here is derived from an EMBL/GenBank/DDBJ whole genome shotgun (WGS) entry which is preliminary data.</text>
</comment>
<dbReference type="InterPro" id="IPR023201">
    <property type="entry name" value="SecY_dom_sf"/>
</dbReference>
<dbReference type="NCBIfam" id="TIGR00967">
    <property type="entry name" value="3a0501s007"/>
    <property type="match status" value="1"/>
</dbReference>
<comment type="caution">
    <text evidence="10">Lacks conserved residue(s) required for the propagation of feature annotation.</text>
</comment>
<keyword evidence="3 10" id="KW-0813">Transport</keyword>
<feature type="transmembrane region" description="Helical" evidence="10">
    <location>
        <begin position="27"/>
        <end position="45"/>
    </location>
</feature>